<accession>A0A1H8WDN6</accession>
<dbReference type="GO" id="GO:0008360">
    <property type="term" value="P:regulation of cell shape"/>
    <property type="evidence" value="ECO:0007669"/>
    <property type="project" value="UniProtKB-KW"/>
</dbReference>
<protein>
    <submittedName>
        <fullName evidence="18">Penicillin-binding protein 1A</fullName>
    </submittedName>
</protein>
<dbReference type="GO" id="GO:0009252">
    <property type="term" value="P:peptidoglycan biosynthetic process"/>
    <property type="evidence" value="ECO:0007669"/>
    <property type="project" value="UniProtKB-KW"/>
</dbReference>
<evidence type="ECO:0000256" key="12">
    <source>
        <dbReference type="ARBA" id="ARBA00023136"/>
    </source>
</evidence>
<dbReference type="GO" id="GO:0006508">
    <property type="term" value="P:proteolysis"/>
    <property type="evidence" value="ECO:0007669"/>
    <property type="project" value="UniProtKB-KW"/>
</dbReference>
<evidence type="ECO:0000313" key="19">
    <source>
        <dbReference type="Proteomes" id="UP000198847"/>
    </source>
</evidence>
<dbReference type="FunFam" id="1.10.3810.10:FF:000001">
    <property type="entry name" value="Penicillin-binding protein 1A"/>
    <property type="match status" value="1"/>
</dbReference>
<comment type="catalytic activity">
    <reaction evidence="15">
        <text>Preferential cleavage: (Ac)2-L-Lys-D-Ala-|-D-Ala. Also transpeptidation of peptidyl-alanyl moieties that are N-acyl substituents of D-alanine.</text>
        <dbReference type="EC" id="3.4.16.4"/>
    </reaction>
</comment>
<keyword evidence="9" id="KW-0378">Hydrolase</keyword>
<dbReference type="GO" id="GO:0009002">
    <property type="term" value="F:serine-type D-Ala-D-Ala carboxypeptidase activity"/>
    <property type="evidence" value="ECO:0007669"/>
    <property type="project" value="UniProtKB-EC"/>
</dbReference>
<dbReference type="PANTHER" id="PTHR32282:SF11">
    <property type="entry name" value="PENICILLIN-BINDING PROTEIN 1B"/>
    <property type="match status" value="1"/>
</dbReference>
<dbReference type="SUPFAM" id="SSF53955">
    <property type="entry name" value="Lysozyme-like"/>
    <property type="match status" value="1"/>
</dbReference>
<evidence type="ECO:0000256" key="8">
    <source>
        <dbReference type="ARBA" id="ARBA00022679"/>
    </source>
</evidence>
<dbReference type="GO" id="GO:0030288">
    <property type="term" value="C:outer membrane-bounded periplasmic space"/>
    <property type="evidence" value="ECO:0007669"/>
    <property type="project" value="TreeGrafter"/>
</dbReference>
<name>A0A1H8WDN6_9FIRM</name>
<dbReference type="Pfam" id="PF00912">
    <property type="entry name" value="Transgly"/>
    <property type="match status" value="1"/>
</dbReference>
<dbReference type="InterPro" id="IPR036950">
    <property type="entry name" value="PBP_transglycosylase"/>
</dbReference>
<gene>
    <name evidence="18" type="ORF">SAMN04490178_11570</name>
</gene>
<evidence type="ECO:0000256" key="2">
    <source>
        <dbReference type="ARBA" id="ARBA00007090"/>
    </source>
</evidence>
<proteinExistence type="inferred from homology"/>
<dbReference type="OrthoDB" id="9766909at2"/>
<evidence type="ECO:0000256" key="10">
    <source>
        <dbReference type="ARBA" id="ARBA00022960"/>
    </source>
</evidence>
<keyword evidence="10" id="KW-0133">Cell shape</keyword>
<keyword evidence="13" id="KW-0511">Multifunctional enzyme</keyword>
<dbReference type="InterPro" id="IPR001264">
    <property type="entry name" value="Glyco_trans_51"/>
</dbReference>
<dbReference type="InterPro" id="IPR050396">
    <property type="entry name" value="Glycosyltr_51/Transpeptidase"/>
</dbReference>
<feature type="domain" description="Glycosyl transferase family 51" evidence="17">
    <location>
        <begin position="80"/>
        <end position="244"/>
    </location>
</feature>
<keyword evidence="8" id="KW-0808">Transferase</keyword>
<evidence type="ECO:0000256" key="13">
    <source>
        <dbReference type="ARBA" id="ARBA00023268"/>
    </source>
</evidence>
<evidence type="ECO:0000259" key="17">
    <source>
        <dbReference type="Pfam" id="PF00912"/>
    </source>
</evidence>
<dbReference type="Gene3D" id="1.10.3810.10">
    <property type="entry name" value="Biosynthetic peptidoglycan transglycosylase-like"/>
    <property type="match status" value="1"/>
</dbReference>
<evidence type="ECO:0000256" key="5">
    <source>
        <dbReference type="ARBA" id="ARBA00022645"/>
    </source>
</evidence>
<evidence type="ECO:0000256" key="16">
    <source>
        <dbReference type="ARBA" id="ARBA00049902"/>
    </source>
</evidence>
<evidence type="ECO:0000256" key="3">
    <source>
        <dbReference type="ARBA" id="ARBA00007739"/>
    </source>
</evidence>
<keyword evidence="19" id="KW-1185">Reference proteome</keyword>
<keyword evidence="6" id="KW-0645">Protease</keyword>
<evidence type="ECO:0000256" key="14">
    <source>
        <dbReference type="ARBA" id="ARBA00023316"/>
    </source>
</evidence>
<comment type="subcellular location">
    <subcellularLocation>
        <location evidence="1">Cell membrane</location>
    </subcellularLocation>
</comment>
<keyword evidence="5" id="KW-0121">Carboxypeptidase</keyword>
<dbReference type="PANTHER" id="PTHR32282">
    <property type="entry name" value="BINDING PROTEIN TRANSPEPTIDASE, PUTATIVE-RELATED"/>
    <property type="match status" value="1"/>
</dbReference>
<evidence type="ECO:0000256" key="11">
    <source>
        <dbReference type="ARBA" id="ARBA00022984"/>
    </source>
</evidence>
<evidence type="ECO:0000256" key="6">
    <source>
        <dbReference type="ARBA" id="ARBA00022670"/>
    </source>
</evidence>
<dbReference type="RefSeq" id="WP_091748026.1">
    <property type="nucleotide sequence ID" value="NZ_FODY01000015.1"/>
</dbReference>
<evidence type="ECO:0000313" key="18">
    <source>
        <dbReference type="EMBL" id="SEP25731.1"/>
    </source>
</evidence>
<evidence type="ECO:0000256" key="4">
    <source>
        <dbReference type="ARBA" id="ARBA00022475"/>
    </source>
</evidence>
<dbReference type="InterPro" id="IPR023346">
    <property type="entry name" value="Lysozyme-like_dom_sf"/>
</dbReference>
<keyword evidence="7" id="KW-0328">Glycosyltransferase</keyword>
<dbReference type="GO" id="GO:0071555">
    <property type="term" value="P:cell wall organization"/>
    <property type="evidence" value="ECO:0007669"/>
    <property type="project" value="UniProtKB-KW"/>
</dbReference>
<dbReference type="GO" id="GO:0005886">
    <property type="term" value="C:plasma membrane"/>
    <property type="evidence" value="ECO:0007669"/>
    <property type="project" value="UniProtKB-SubCell"/>
</dbReference>
<organism evidence="18 19">
    <name type="scientific">Propionispora vibrioides</name>
    <dbReference type="NCBI Taxonomy" id="112903"/>
    <lineage>
        <taxon>Bacteria</taxon>
        <taxon>Bacillati</taxon>
        <taxon>Bacillota</taxon>
        <taxon>Negativicutes</taxon>
        <taxon>Selenomonadales</taxon>
        <taxon>Sporomusaceae</taxon>
        <taxon>Propionispora</taxon>
    </lineage>
</organism>
<keyword evidence="14" id="KW-0961">Cell wall biogenesis/degradation</keyword>
<evidence type="ECO:0000256" key="15">
    <source>
        <dbReference type="ARBA" id="ARBA00034000"/>
    </source>
</evidence>
<keyword evidence="11" id="KW-0573">Peptidoglycan synthesis</keyword>
<reference evidence="18 19" key="1">
    <citation type="submission" date="2016-10" db="EMBL/GenBank/DDBJ databases">
        <authorList>
            <person name="de Groot N.N."/>
        </authorList>
    </citation>
    <scope>NUCLEOTIDE SEQUENCE [LARGE SCALE GENOMIC DNA]</scope>
    <source>
        <strain evidence="18 19">DSM 13305</strain>
    </source>
</reference>
<comment type="catalytic activity">
    <reaction evidence="16">
        <text>[GlcNAc-(1-&gt;4)-Mur2Ac(oyl-L-Ala-gamma-D-Glu-L-Lys-D-Ala-D-Ala)](n)-di-trans,octa-cis-undecaprenyl diphosphate + beta-D-GlcNAc-(1-&gt;4)-Mur2Ac(oyl-L-Ala-gamma-D-Glu-L-Lys-D-Ala-D-Ala)-di-trans,octa-cis-undecaprenyl diphosphate = [GlcNAc-(1-&gt;4)-Mur2Ac(oyl-L-Ala-gamma-D-Glu-L-Lys-D-Ala-D-Ala)](n+1)-di-trans,octa-cis-undecaprenyl diphosphate + di-trans,octa-cis-undecaprenyl diphosphate + H(+)</text>
        <dbReference type="Rhea" id="RHEA:23708"/>
        <dbReference type="Rhea" id="RHEA-COMP:9602"/>
        <dbReference type="Rhea" id="RHEA-COMP:9603"/>
        <dbReference type="ChEBI" id="CHEBI:15378"/>
        <dbReference type="ChEBI" id="CHEBI:58405"/>
        <dbReference type="ChEBI" id="CHEBI:60033"/>
        <dbReference type="ChEBI" id="CHEBI:78435"/>
        <dbReference type="EC" id="2.4.99.28"/>
    </reaction>
</comment>
<comment type="similarity">
    <text evidence="3">In the N-terminal section; belongs to the glycosyltransferase 51 family.</text>
</comment>
<sequence length="267" mass="29512">MRKGRFFLFLLILFLASFWWAGGANVVSVLPPTKGLVSEQVSQQVSQMKDAAITADAPGLWRRLYRLAALKSAVRDKLDTTNYVPLNQIPLTMQQAIIAVEDNRFYQHVGLDVEGILRAMLVNMQAGAIAEGGSTITQQLVKNLFLSHEQTMGRKLEEALLSLDMELRYSKDEILEMYLNTIYFGSGNYGLGQASQEYFGKKPAELNLAECSMLAGLPNAPSLNSPYVNFAAAKRRQAIVLGAMVKHNYLGPDTAQEAKLQPIVLAK</sequence>
<keyword evidence="12" id="KW-0472">Membrane</keyword>
<dbReference type="AlphaFoldDB" id="A0A1H8WDN6"/>
<dbReference type="STRING" id="112903.SAMN04490178_11570"/>
<keyword evidence="4" id="KW-1003">Cell membrane</keyword>
<dbReference type="GO" id="GO:0008955">
    <property type="term" value="F:peptidoglycan glycosyltransferase activity"/>
    <property type="evidence" value="ECO:0007669"/>
    <property type="project" value="UniProtKB-EC"/>
</dbReference>
<evidence type="ECO:0000256" key="9">
    <source>
        <dbReference type="ARBA" id="ARBA00022801"/>
    </source>
</evidence>
<dbReference type="EMBL" id="FODY01000015">
    <property type="protein sequence ID" value="SEP25731.1"/>
    <property type="molecule type" value="Genomic_DNA"/>
</dbReference>
<dbReference type="Proteomes" id="UP000198847">
    <property type="component" value="Unassembled WGS sequence"/>
</dbReference>
<evidence type="ECO:0000256" key="7">
    <source>
        <dbReference type="ARBA" id="ARBA00022676"/>
    </source>
</evidence>
<comment type="similarity">
    <text evidence="2">In the C-terminal section; belongs to the transpeptidase family.</text>
</comment>
<evidence type="ECO:0000256" key="1">
    <source>
        <dbReference type="ARBA" id="ARBA00004236"/>
    </source>
</evidence>